<dbReference type="EMBL" id="RRYP01004034">
    <property type="protein sequence ID" value="TNV83230.1"/>
    <property type="molecule type" value="Genomic_DNA"/>
</dbReference>
<name>A0A8J8NZN8_HALGN</name>
<evidence type="ECO:0000313" key="1">
    <source>
        <dbReference type="EMBL" id="TNV83230.1"/>
    </source>
</evidence>
<dbReference type="AlphaFoldDB" id="A0A8J8NZN8"/>
<proteinExistence type="predicted"/>
<reference evidence="1" key="1">
    <citation type="submission" date="2019-06" db="EMBL/GenBank/DDBJ databases">
        <authorList>
            <person name="Zheng W."/>
        </authorList>
    </citation>
    <scope>NUCLEOTIDE SEQUENCE</scope>
    <source>
        <strain evidence="1">QDHG01</strain>
    </source>
</reference>
<sequence length="144" mass="17415">MMLYQISSFAQLQEVLSSIPQEASQFNKFEASIFEKACYHQASHFEKVYYHHFNKIDDNEYLRVIVSTYDEVFQLGGNVESTITILKRLKREERENMDRERYFSHCRDNWKAYSRLSNNKQKQYIYESQMVTQEQKIIVQETEK</sequence>
<gene>
    <name evidence="1" type="ORF">FGO68_gene6975</name>
</gene>
<keyword evidence="2" id="KW-1185">Reference proteome</keyword>
<accession>A0A8J8NZN8</accession>
<organism evidence="1 2">
    <name type="scientific">Halteria grandinella</name>
    <dbReference type="NCBI Taxonomy" id="5974"/>
    <lineage>
        <taxon>Eukaryota</taxon>
        <taxon>Sar</taxon>
        <taxon>Alveolata</taxon>
        <taxon>Ciliophora</taxon>
        <taxon>Intramacronucleata</taxon>
        <taxon>Spirotrichea</taxon>
        <taxon>Stichotrichia</taxon>
        <taxon>Sporadotrichida</taxon>
        <taxon>Halteriidae</taxon>
        <taxon>Halteria</taxon>
    </lineage>
</organism>
<dbReference type="Proteomes" id="UP000785679">
    <property type="component" value="Unassembled WGS sequence"/>
</dbReference>
<evidence type="ECO:0000313" key="2">
    <source>
        <dbReference type="Proteomes" id="UP000785679"/>
    </source>
</evidence>
<protein>
    <submittedName>
        <fullName evidence="1">Uncharacterized protein</fullName>
    </submittedName>
</protein>
<comment type="caution">
    <text evidence="1">The sequence shown here is derived from an EMBL/GenBank/DDBJ whole genome shotgun (WGS) entry which is preliminary data.</text>
</comment>